<feature type="non-terminal residue" evidence="1">
    <location>
        <position position="137"/>
    </location>
</feature>
<reference evidence="1 2" key="1">
    <citation type="submission" date="2014-04" db="EMBL/GenBank/DDBJ databases">
        <authorList>
            <consortium name="DOE Joint Genome Institute"/>
            <person name="Kuo A."/>
            <person name="Kohler A."/>
            <person name="Nagy L.G."/>
            <person name="Floudas D."/>
            <person name="Copeland A."/>
            <person name="Barry K.W."/>
            <person name="Cichocki N."/>
            <person name="Veneault-Fourrey C."/>
            <person name="LaButti K."/>
            <person name="Lindquist E.A."/>
            <person name="Lipzen A."/>
            <person name="Lundell T."/>
            <person name="Morin E."/>
            <person name="Murat C."/>
            <person name="Sun H."/>
            <person name="Tunlid A."/>
            <person name="Henrissat B."/>
            <person name="Grigoriev I.V."/>
            <person name="Hibbett D.S."/>
            <person name="Martin F."/>
            <person name="Nordberg H.P."/>
            <person name="Cantor M.N."/>
            <person name="Hua S.X."/>
        </authorList>
    </citation>
    <scope>NUCLEOTIDE SEQUENCE [LARGE SCALE GENOMIC DNA]</scope>
    <source>
        <strain evidence="1 2">Foug A</strain>
    </source>
</reference>
<name>A0A0C3DXJ8_9AGAM</name>
<gene>
    <name evidence="1" type="ORF">SCLCIDRAFT_94466</name>
</gene>
<proteinExistence type="predicted"/>
<dbReference type="InterPro" id="IPR041078">
    <property type="entry name" value="Plavaka"/>
</dbReference>
<dbReference type="HOGENOM" id="CLU_006344_8_2_1"/>
<accession>A0A0C3DXJ8</accession>
<evidence type="ECO:0000313" key="2">
    <source>
        <dbReference type="Proteomes" id="UP000053989"/>
    </source>
</evidence>
<dbReference type="AlphaFoldDB" id="A0A0C3DXJ8"/>
<sequence>QDQLPSGAMLVPILAASDKTPITRMTGGLEMHPLFISIGNIDSQVHMAATSHAWQCVAFMPIPKFEVHSYYQTILQTRIWHKCVDIVTQNLKHAAAKGTLMSDPRGHLCYCFTPLVAWTADLPEQLMIACVTKNVSP</sequence>
<dbReference type="Proteomes" id="UP000053989">
    <property type="component" value="Unassembled WGS sequence"/>
</dbReference>
<keyword evidence="2" id="KW-1185">Reference proteome</keyword>
<reference evidence="2" key="2">
    <citation type="submission" date="2015-01" db="EMBL/GenBank/DDBJ databases">
        <title>Evolutionary Origins and Diversification of the Mycorrhizal Mutualists.</title>
        <authorList>
            <consortium name="DOE Joint Genome Institute"/>
            <consortium name="Mycorrhizal Genomics Consortium"/>
            <person name="Kohler A."/>
            <person name="Kuo A."/>
            <person name="Nagy L.G."/>
            <person name="Floudas D."/>
            <person name="Copeland A."/>
            <person name="Barry K.W."/>
            <person name="Cichocki N."/>
            <person name="Veneault-Fourrey C."/>
            <person name="LaButti K."/>
            <person name="Lindquist E.A."/>
            <person name="Lipzen A."/>
            <person name="Lundell T."/>
            <person name="Morin E."/>
            <person name="Murat C."/>
            <person name="Riley R."/>
            <person name="Ohm R."/>
            <person name="Sun H."/>
            <person name="Tunlid A."/>
            <person name="Henrissat B."/>
            <person name="Grigoriev I.V."/>
            <person name="Hibbett D.S."/>
            <person name="Martin F."/>
        </authorList>
    </citation>
    <scope>NUCLEOTIDE SEQUENCE [LARGE SCALE GENOMIC DNA]</scope>
    <source>
        <strain evidence="2">Foug A</strain>
    </source>
</reference>
<feature type="non-terminal residue" evidence="1">
    <location>
        <position position="1"/>
    </location>
</feature>
<evidence type="ECO:0000313" key="1">
    <source>
        <dbReference type="EMBL" id="KIM60591.1"/>
    </source>
</evidence>
<dbReference type="InParanoid" id="A0A0C3DXJ8"/>
<organism evidence="1 2">
    <name type="scientific">Scleroderma citrinum Foug A</name>
    <dbReference type="NCBI Taxonomy" id="1036808"/>
    <lineage>
        <taxon>Eukaryota</taxon>
        <taxon>Fungi</taxon>
        <taxon>Dikarya</taxon>
        <taxon>Basidiomycota</taxon>
        <taxon>Agaricomycotina</taxon>
        <taxon>Agaricomycetes</taxon>
        <taxon>Agaricomycetidae</taxon>
        <taxon>Boletales</taxon>
        <taxon>Sclerodermatineae</taxon>
        <taxon>Sclerodermataceae</taxon>
        <taxon>Scleroderma</taxon>
    </lineage>
</organism>
<dbReference type="OrthoDB" id="2418900at2759"/>
<dbReference type="EMBL" id="KN822060">
    <property type="protein sequence ID" value="KIM60591.1"/>
    <property type="molecule type" value="Genomic_DNA"/>
</dbReference>
<protein>
    <submittedName>
        <fullName evidence="1">Uncharacterized protein</fullName>
    </submittedName>
</protein>
<dbReference type="Pfam" id="PF18759">
    <property type="entry name" value="Plavaka"/>
    <property type="match status" value="1"/>
</dbReference>